<reference evidence="1 2" key="1">
    <citation type="journal article" date="2020" name="Cell Rep.">
        <title>Local necrotic cells trigger systemic immune activation via gut microbiome dysbiosis in Drosophila.</title>
        <authorList>
            <person name="Kosakamoto H."/>
            <person name="Yamauchi T."/>
            <person name="Akuzawa-Tokita Y."/>
            <person name="Nishimura K."/>
            <person name="Soga T."/>
            <person name="Murakami T."/>
            <person name="Mori H."/>
            <person name="Yamamoto K."/>
            <person name="Miyazaki R."/>
            <person name="Koto A."/>
            <person name="Miura M."/>
            <person name="Obata F."/>
        </authorList>
    </citation>
    <scope>NUCLEOTIDE SEQUENCE [LARGE SCALE GENOMIC DNA]</scope>
    <source>
        <strain evidence="1 2">Ai</strain>
    </source>
</reference>
<accession>A0A6V8IA40</accession>
<protein>
    <submittedName>
        <fullName evidence="1">Uncharacterized protein</fullName>
    </submittedName>
</protein>
<proteinExistence type="predicted"/>
<dbReference type="InterPro" id="IPR043750">
    <property type="entry name" value="DUF5695"/>
</dbReference>
<name>A0A6V8IA40_9PROT</name>
<comment type="caution">
    <text evidence="1">The sequence shown here is derived from an EMBL/GenBank/DDBJ whole genome shotgun (WGS) entry which is preliminary data.</text>
</comment>
<keyword evidence="2" id="KW-1185">Reference proteome</keyword>
<dbReference type="Pfam" id="PF18951">
    <property type="entry name" value="DUF5695"/>
    <property type="match status" value="1"/>
</dbReference>
<evidence type="ECO:0000313" key="2">
    <source>
        <dbReference type="Proteomes" id="UP000548726"/>
    </source>
</evidence>
<dbReference type="AlphaFoldDB" id="A0A6V8IA40"/>
<dbReference type="EMBL" id="BLJP01000004">
    <property type="protein sequence ID" value="GFE93436.1"/>
    <property type="molecule type" value="Genomic_DNA"/>
</dbReference>
<sequence length="965" mass="106901">MRRRFAGQAGRPTGRNTVSGCMGFRTQMLWQRVPCALILAGLGSAGFVGPLSAFAQARSAVGQSDKSDQPVFHCDAAKSLTLCNAGPFFLRFQASDGTLRALSALTDKDADYLPWRIEARRQGNGFAHLGDIDFRLKTEGETGWQDYASWHVRQPVTQLRTQNGGQERVLRRDDMSASLGYGFPLQVVRAWRLSGQELVLEFSVTNSGKRAVTVGGLGIPLVFGNDFTDETLEEAHRHEVFADPAIARDGGYIQVTRMSGAGPVLLGVPEGHTPLEAYRPIMDAPHATSGESAVLTDGTPRSQTFEGFYDWMPASAGFAGQEWKNAGAQWNTPTQFNLHPGETRSFGIRFTFAPGVRGIEKTLAEHGRPVAVSLPGYVVPQDLPATLYLQAPLPVRSFSVEPEGALSLVPEGTRGVWQRYRVEGRTWGRARLCVMYADGSVQTLNYFVTRPARTAAEEMGRFLFSRQWYENPADPFHRSPSIMTYDREAGHIVTQEPRVWIAGLSDEGGAGSYVAAAMKELDNPDPQEVAKLERFVNETVTGRLQVASGPAEGGVRKSLFYYDPAHFPDLYKTGENWKTWASWSREKAADIQRAYNYPHVALVHWVLYRLARNHTGLVQQHDALWYLHKAAVTMTAMMQQAPYYTQYGLMEGDVFVEILRDLKRENLTEEAGVIETLMKKRETVWKGQRYPYGSEMAWDSTGQPEVYAWLTYFGDTAQAAETRDAILAYDPALPSWGYNGNARRYWDFLYAGKRARIERQIHHYGSALNAVPLFSAFQAQPADLYMLRVAYGGLMGALTNIDQQGFGSAAFHSAPDAMQFDAYSGDYGMGFYGHALATQVDVIKDPTFGWQAFGALLQEGRDGSVTVLPKDSARKRIFIAQVGVFLTLESGKFEAVEYHPASQEIEVTLAAADRWTPVARLRADYPAGVPAHPYALSSAAPDVRGAWEIPLHSTPTVLHLHAGWP</sequence>
<dbReference type="Proteomes" id="UP000548726">
    <property type="component" value="Unassembled WGS sequence"/>
</dbReference>
<gene>
    <name evidence="1" type="ORF">DmAi_14950</name>
</gene>
<evidence type="ECO:0000313" key="1">
    <source>
        <dbReference type="EMBL" id="GFE93436.1"/>
    </source>
</evidence>
<organism evidence="1 2">
    <name type="scientific">Acetobacter persici</name>
    <dbReference type="NCBI Taxonomy" id="1076596"/>
    <lineage>
        <taxon>Bacteria</taxon>
        <taxon>Pseudomonadati</taxon>
        <taxon>Pseudomonadota</taxon>
        <taxon>Alphaproteobacteria</taxon>
        <taxon>Acetobacterales</taxon>
        <taxon>Acetobacteraceae</taxon>
        <taxon>Acetobacter</taxon>
    </lineage>
</organism>